<dbReference type="Proteomes" id="UP001162060">
    <property type="component" value="Unassembled WGS sequence"/>
</dbReference>
<evidence type="ECO:0000313" key="4">
    <source>
        <dbReference type="Proteomes" id="UP001162060"/>
    </source>
</evidence>
<evidence type="ECO:0000256" key="1">
    <source>
        <dbReference type="SAM" id="MobiDB-lite"/>
    </source>
</evidence>
<accession>A0AAV1U6J1</accession>
<protein>
    <submittedName>
        <fullName evidence="3">Uncharacterized protein</fullName>
    </submittedName>
</protein>
<proteinExistence type="predicted"/>
<feature type="compositionally biased region" description="Polar residues" evidence="1">
    <location>
        <begin position="250"/>
        <end position="268"/>
    </location>
</feature>
<feature type="signal peptide" evidence="2">
    <location>
        <begin position="1"/>
        <end position="22"/>
    </location>
</feature>
<evidence type="ECO:0000256" key="2">
    <source>
        <dbReference type="SAM" id="SignalP"/>
    </source>
</evidence>
<feature type="region of interest" description="Disordered" evidence="1">
    <location>
        <begin position="96"/>
        <end position="305"/>
    </location>
</feature>
<dbReference type="AlphaFoldDB" id="A0AAV1U6J1"/>
<organism evidence="3 4">
    <name type="scientific">Peronospora matthiolae</name>
    <dbReference type="NCBI Taxonomy" id="2874970"/>
    <lineage>
        <taxon>Eukaryota</taxon>
        <taxon>Sar</taxon>
        <taxon>Stramenopiles</taxon>
        <taxon>Oomycota</taxon>
        <taxon>Peronosporomycetes</taxon>
        <taxon>Peronosporales</taxon>
        <taxon>Peronosporaceae</taxon>
        <taxon>Peronospora</taxon>
    </lineage>
</organism>
<dbReference type="EMBL" id="CAKLBY020000153">
    <property type="protein sequence ID" value="CAK7929487.1"/>
    <property type="molecule type" value="Genomic_DNA"/>
</dbReference>
<comment type="caution">
    <text evidence="3">The sequence shown here is derived from an EMBL/GenBank/DDBJ whole genome shotgun (WGS) entry which is preliminary data.</text>
</comment>
<evidence type="ECO:0000313" key="3">
    <source>
        <dbReference type="EMBL" id="CAK7929487.1"/>
    </source>
</evidence>
<feature type="compositionally biased region" description="Basic and acidic residues" evidence="1">
    <location>
        <begin position="191"/>
        <end position="201"/>
    </location>
</feature>
<name>A0AAV1U6J1_9STRA</name>
<feature type="chain" id="PRO_5043954122" evidence="2">
    <location>
        <begin position="23"/>
        <end position="356"/>
    </location>
</feature>
<gene>
    <name evidence="3" type="ORF">PM001_LOCUS14637</name>
</gene>
<sequence length="356" mass="38759">MTNLFRLLVLMLIAFARSGALSAKSDEQLTTLTMPDEDQATQSVYDGKRMLRVTGYSRLHLDLKRAVKTIQHEFAMIGSSVKYRVQGIRERIKQAKTASAKVDEMPSNTPGKTSDGKLDAQQPDAQPNAKPSIRLGKTFDGEPDAQQPDAQPNAKPNKWPGLWHSKTSGVKPDAQRPDAQPSAKPSKRFGKTSDGKPDAKPNAKPNKWPGLWHSKTSGLKPDAQHPDAQPSAKPSKRFGKTSDGKPDAKSNAQPNEKPSQRLSKSSGQKLDAKPNAQPDEKSGQRPSKTSGRKSDAKFFFAEPDAKPSKVISETATANGGGQKTALISRIKERITAMKKTIVDIIKRAFGTLTFSI</sequence>
<keyword evidence="2" id="KW-0732">Signal</keyword>
<reference evidence="3" key="1">
    <citation type="submission" date="2024-01" db="EMBL/GenBank/DDBJ databases">
        <authorList>
            <person name="Webb A."/>
        </authorList>
    </citation>
    <scope>NUCLEOTIDE SEQUENCE</scope>
    <source>
        <strain evidence="3">Pm1</strain>
    </source>
</reference>